<evidence type="ECO:0000259" key="9">
    <source>
        <dbReference type="PROSITE" id="PS51186"/>
    </source>
</evidence>
<gene>
    <name evidence="8" type="primary">argA</name>
    <name evidence="10" type="ORF">D0544_10860</name>
</gene>
<feature type="domain" description="N-acetyltransferase" evidence="9">
    <location>
        <begin position="287"/>
        <end position="425"/>
    </location>
</feature>
<dbReference type="NCBIfam" id="TIGR01890">
    <property type="entry name" value="N-Ac-Glu-synth"/>
    <property type="match status" value="1"/>
</dbReference>
<dbReference type="AlphaFoldDB" id="A0A3P3VM16"/>
<keyword evidence="6 8" id="KW-0012">Acyltransferase</keyword>
<keyword evidence="11" id="KW-1185">Reference proteome</keyword>
<dbReference type="CDD" id="cd04301">
    <property type="entry name" value="NAT_SF"/>
    <property type="match status" value="1"/>
</dbReference>
<dbReference type="UniPathway" id="UPA00068">
    <property type="reaction ID" value="UER00106"/>
</dbReference>
<comment type="subcellular location">
    <subcellularLocation>
        <location evidence="8">Cytoplasm</location>
    </subcellularLocation>
</comment>
<evidence type="ECO:0000256" key="2">
    <source>
        <dbReference type="ARBA" id="ARBA00009145"/>
    </source>
</evidence>
<comment type="similarity">
    <text evidence="2 8">Belongs to the acetyltransferase family. ArgA subfamily.</text>
</comment>
<evidence type="ECO:0000256" key="8">
    <source>
        <dbReference type="HAMAP-Rule" id="MF_01105"/>
    </source>
</evidence>
<name>A0A3P3VM16_9GAMM</name>
<reference evidence="10 11" key="2">
    <citation type="submission" date="2018-12" db="EMBL/GenBank/DDBJ databases">
        <title>Simiduia agarivorans gen. nov., sp. nov., a marine, agarolytic bacterium isolated from shallow coastal water from Keelung, Taiwan.</title>
        <authorList>
            <person name="Shieh W.Y."/>
        </authorList>
    </citation>
    <scope>NUCLEOTIDE SEQUENCE [LARGE SCALE GENOMIC DNA]</scope>
    <source>
        <strain evidence="10 11">GTF-13</strain>
    </source>
</reference>
<dbReference type="NCBIfam" id="NF003641">
    <property type="entry name" value="PRK05279.1"/>
    <property type="match status" value="1"/>
</dbReference>
<keyword evidence="3 8" id="KW-0055">Arginine biosynthesis</keyword>
<dbReference type="InterPro" id="IPR033719">
    <property type="entry name" value="NAGS_kin"/>
</dbReference>
<dbReference type="SUPFAM" id="SSF55729">
    <property type="entry name" value="Acyl-CoA N-acyltransferases (Nat)"/>
    <property type="match status" value="1"/>
</dbReference>
<evidence type="ECO:0000256" key="3">
    <source>
        <dbReference type="ARBA" id="ARBA00022571"/>
    </source>
</evidence>
<dbReference type="SUPFAM" id="SSF53633">
    <property type="entry name" value="Carbamate kinase-like"/>
    <property type="match status" value="1"/>
</dbReference>
<dbReference type="GO" id="GO:0005737">
    <property type="term" value="C:cytoplasm"/>
    <property type="evidence" value="ECO:0007669"/>
    <property type="project" value="UniProtKB-SubCell"/>
</dbReference>
<organism evidence="10 11">
    <name type="scientific">Aestuariirhabdus litorea</name>
    <dbReference type="NCBI Taxonomy" id="2528527"/>
    <lineage>
        <taxon>Bacteria</taxon>
        <taxon>Pseudomonadati</taxon>
        <taxon>Pseudomonadota</taxon>
        <taxon>Gammaproteobacteria</taxon>
        <taxon>Oceanospirillales</taxon>
        <taxon>Aestuariirhabdaceae</taxon>
        <taxon>Aestuariirhabdus</taxon>
    </lineage>
</organism>
<evidence type="ECO:0000256" key="4">
    <source>
        <dbReference type="ARBA" id="ARBA00022605"/>
    </source>
</evidence>
<comment type="caution">
    <text evidence="10">The sequence shown here is derived from an EMBL/GenBank/DDBJ whole genome shotgun (WGS) entry which is preliminary data.</text>
</comment>
<dbReference type="PANTHER" id="PTHR30602">
    <property type="entry name" value="AMINO-ACID ACETYLTRANSFERASE"/>
    <property type="match status" value="1"/>
</dbReference>
<evidence type="ECO:0000313" key="11">
    <source>
        <dbReference type="Proteomes" id="UP000280792"/>
    </source>
</evidence>
<dbReference type="InterPro" id="IPR001048">
    <property type="entry name" value="Asp/Glu/Uridylate_kinase"/>
</dbReference>
<evidence type="ECO:0000256" key="7">
    <source>
        <dbReference type="ARBA" id="ARBA00048372"/>
    </source>
</evidence>
<dbReference type="CDD" id="cd04237">
    <property type="entry name" value="AAK_NAGS-ABP"/>
    <property type="match status" value="1"/>
</dbReference>
<accession>A0A3P3VM16</accession>
<keyword evidence="5 8" id="KW-0808">Transferase</keyword>
<reference evidence="10 11" key="1">
    <citation type="submission" date="2018-08" db="EMBL/GenBank/DDBJ databases">
        <authorList>
            <person name="Khan S.A."/>
        </authorList>
    </citation>
    <scope>NUCLEOTIDE SEQUENCE [LARGE SCALE GENOMIC DNA]</scope>
    <source>
        <strain evidence="10 11">GTF-13</strain>
    </source>
</reference>
<sequence length="433" mass="47860">MSSAEYVNFFRHSSPYINAHRGRTFVIHLGGATLADEGFSTIVHDIALLNSLGVRLVLVFGARPQIEQRVVERGINCRFHHGVRLTSKEVLESVKDAVGSLRIRIESMLSMGLANSPMHGARIRVVSGNFVTAKPLGVVDGIDFQQTGEVRRIDREAITQLLNDGYVVLLSCLGSSPTGEVFNLPVEQVATATAAALKAEKLILFGAGNGICNAEGELLRQMRVQQARTLLPALEDEPKQLLEASINACAQGVNRCHIIGHGTDGALLQELFTRDGAGTLVTQQGYEETRQATIEDVGGILELIQPLEEQGVLVRRSRKQLEQEIDLFTVIERDGMIIGCASLHPFTDVRCAELACVAIHPDYRQGSRGDLLLEYAEEFARRQGIERLFVLTTRTAHWFVERGFGEIPVEQLPEAKKQIYNLQRNSKVFEKQL</sequence>
<evidence type="ECO:0000256" key="6">
    <source>
        <dbReference type="ARBA" id="ARBA00023315"/>
    </source>
</evidence>
<evidence type="ECO:0000256" key="5">
    <source>
        <dbReference type="ARBA" id="ARBA00022679"/>
    </source>
</evidence>
<evidence type="ECO:0000313" key="10">
    <source>
        <dbReference type="EMBL" id="RRJ83474.1"/>
    </source>
</evidence>
<dbReference type="InterPro" id="IPR010167">
    <property type="entry name" value="NH2A_AcTrfase"/>
</dbReference>
<comment type="catalytic activity">
    <reaction evidence="7 8">
        <text>L-glutamate + acetyl-CoA = N-acetyl-L-glutamate + CoA + H(+)</text>
        <dbReference type="Rhea" id="RHEA:24292"/>
        <dbReference type="ChEBI" id="CHEBI:15378"/>
        <dbReference type="ChEBI" id="CHEBI:29985"/>
        <dbReference type="ChEBI" id="CHEBI:44337"/>
        <dbReference type="ChEBI" id="CHEBI:57287"/>
        <dbReference type="ChEBI" id="CHEBI:57288"/>
        <dbReference type="EC" id="2.3.1.1"/>
    </reaction>
</comment>
<dbReference type="EC" id="2.3.1.1" evidence="8"/>
<dbReference type="Gene3D" id="3.40.630.30">
    <property type="match status" value="1"/>
</dbReference>
<dbReference type="InterPro" id="IPR016181">
    <property type="entry name" value="Acyl_CoA_acyltransferase"/>
</dbReference>
<keyword evidence="4 8" id="KW-0028">Amino-acid biosynthesis</keyword>
<dbReference type="EMBL" id="QWEZ01000002">
    <property type="protein sequence ID" value="RRJ83474.1"/>
    <property type="molecule type" value="Genomic_DNA"/>
</dbReference>
<dbReference type="GO" id="GO:0004042">
    <property type="term" value="F:L-glutamate N-acetyltransferase activity"/>
    <property type="evidence" value="ECO:0007669"/>
    <property type="project" value="UniProtKB-UniRule"/>
</dbReference>
<dbReference type="InterPro" id="IPR000182">
    <property type="entry name" value="GNAT_dom"/>
</dbReference>
<dbReference type="Proteomes" id="UP000280792">
    <property type="component" value="Unassembled WGS sequence"/>
</dbReference>
<comment type="pathway">
    <text evidence="1 8">Amino-acid biosynthesis; L-arginine biosynthesis; N(2)-acetyl-L-ornithine from L-glutamate: step 1/4.</text>
</comment>
<dbReference type="InterPro" id="IPR036393">
    <property type="entry name" value="AceGlu_kinase-like_sf"/>
</dbReference>
<evidence type="ECO:0000256" key="1">
    <source>
        <dbReference type="ARBA" id="ARBA00004925"/>
    </source>
</evidence>
<dbReference type="Gene3D" id="3.40.1160.10">
    <property type="entry name" value="Acetylglutamate kinase-like"/>
    <property type="match status" value="1"/>
</dbReference>
<dbReference type="GO" id="GO:0006526">
    <property type="term" value="P:L-arginine biosynthetic process"/>
    <property type="evidence" value="ECO:0007669"/>
    <property type="project" value="UniProtKB-UniRule"/>
</dbReference>
<dbReference type="HAMAP" id="MF_01105">
    <property type="entry name" value="N_acetyl_glu_synth"/>
    <property type="match status" value="1"/>
</dbReference>
<dbReference type="Pfam" id="PF00696">
    <property type="entry name" value="AA_kinase"/>
    <property type="match status" value="1"/>
</dbReference>
<protein>
    <recommendedName>
        <fullName evidence="8">Amino-acid acetyltransferase</fullName>
        <ecNumber evidence="8">2.3.1.1</ecNumber>
    </recommendedName>
    <alternativeName>
        <fullName evidence="8">N-acetylglutamate synthase</fullName>
        <shortName evidence="8">AGS</shortName>
        <shortName evidence="8">NAGS</shortName>
    </alternativeName>
</protein>
<comment type="miscellaneous">
    <text evidence="8">In bacteria which possess the bifunctional enzyme ornithine acetyltransferase/N-acetylglutamate synthase (ArgJ), ArgA fulfills an anaplerotic role.</text>
</comment>
<dbReference type="PANTHER" id="PTHR30602:SF12">
    <property type="entry name" value="AMINO-ACID ACETYLTRANSFERASE NAGS1, CHLOROPLASTIC-RELATED"/>
    <property type="match status" value="1"/>
</dbReference>
<dbReference type="PROSITE" id="PS51186">
    <property type="entry name" value="GNAT"/>
    <property type="match status" value="1"/>
</dbReference>
<keyword evidence="8" id="KW-0963">Cytoplasm</keyword>
<proteinExistence type="inferred from homology"/>
<dbReference type="PIRSF" id="PIRSF000423">
    <property type="entry name" value="ArgA"/>
    <property type="match status" value="1"/>
</dbReference>
<dbReference type="Pfam" id="PF00583">
    <property type="entry name" value="Acetyltransf_1"/>
    <property type="match status" value="1"/>
</dbReference>